<dbReference type="EMBL" id="PVZC01000002">
    <property type="protein sequence ID" value="PRY00426.1"/>
    <property type="molecule type" value="Genomic_DNA"/>
</dbReference>
<dbReference type="AlphaFoldDB" id="A0A2T0Q963"/>
<protein>
    <submittedName>
        <fullName evidence="1">Uncharacterized protein</fullName>
    </submittedName>
</protein>
<proteinExistence type="predicted"/>
<evidence type="ECO:0000313" key="1">
    <source>
        <dbReference type="EMBL" id="PRY00426.1"/>
    </source>
</evidence>
<dbReference type="RefSeq" id="WP_106241729.1">
    <property type="nucleotide sequence ID" value="NZ_PVZC01000002.1"/>
</dbReference>
<name>A0A2T0Q963_9ACTN</name>
<evidence type="ECO:0000313" key="2">
    <source>
        <dbReference type="Proteomes" id="UP000237846"/>
    </source>
</evidence>
<accession>A0A2T0Q963</accession>
<dbReference type="Proteomes" id="UP000237846">
    <property type="component" value="Unassembled WGS sequence"/>
</dbReference>
<gene>
    <name evidence="1" type="ORF">CLV72_10255</name>
</gene>
<sequence>MMTPTAPAANPPPAVFALPVLPVLGVTPCERGDHSYYTRADGATVCINCGRHAGYTAAHPAFALSGRALFGSACDKCGAPVRPAGGGLICTNDHPN</sequence>
<organism evidence="1 2">
    <name type="scientific">Allonocardiopsis opalescens</name>
    <dbReference type="NCBI Taxonomy" id="1144618"/>
    <lineage>
        <taxon>Bacteria</taxon>
        <taxon>Bacillati</taxon>
        <taxon>Actinomycetota</taxon>
        <taxon>Actinomycetes</taxon>
        <taxon>Streptosporangiales</taxon>
        <taxon>Allonocardiopsis</taxon>
    </lineage>
</organism>
<comment type="caution">
    <text evidence="1">The sequence shown here is derived from an EMBL/GenBank/DDBJ whole genome shotgun (WGS) entry which is preliminary data.</text>
</comment>
<reference evidence="1 2" key="1">
    <citation type="submission" date="2018-03" db="EMBL/GenBank/DDBJ databases">
        <title>Genomic Encyclopedia of Archaeal and Bacterial Type Strains, Phase II (KMG-II): from individual species to whole genera.</title>
        <authorList>
            <person name="Goeker M."/>
        </authorList>
    </citation>
    <scope>NUCLEOTIDE SEQUENCE [LARGE SCALE GENOMIC DNA]</scope>
    <source>
        <strain evidence="1 2">DSM 45601</strain>
    </source>
</reference>
<keyword evidence="2" id="KW-1185">Reference proteome</keyword>